<dbReference type="EMBL" id="JARXVE010000001">
    <property type="protein sequence ID" value="MDH6193681.1"/>
    <property type="molecule type" value="Genomic_DNA"/>
</dbReference>
<dbReference type="RefSeq" id="WP_280830370.1">
    <property type="nucleotide sequence ID" value="NZ_JARXVE010000001.1"/>
</dbReference>
<sequence>MDITSGSAFYTAMLELLETHADLALGAETGGARFTTGAYGFWVAHVRTLLTEAGVAEPDPLVDVLLAPLAAENFAHQHARGLSVAQINGALSRLAHGMLDPR</sequence>
<evidence type="ECO:0000313" key="1">
    <source>
        <dbReference type="EMBL" id="MDH6193681.1"/>
    </source>
</evidence>
<protein>
    <submittedName>
        <fullName evidence="1">Uncharacterized protein</fullName>
    </submittedName>
</protein>
<keyword evidence="2" id="KW-1185">Reference proteome</keyword>
<comment type="caution">
    <text evidence="1">The sequence shown here is derived from an EMBL/GenBank/DDBJ whole genome shotgun (WGS) entry which is preliminary data.</text>
</comment>
<name>A0ABT6KTT5_9MYCO</name>
<proteinExistence type="predicted"/>
<gene>
    <name evidence="1" type="ORF">M2272_000302</name>
</gene>
<evidence type="ECO:0000313" key="2">
    <source>
        <dbReference type="Proteomes" id="UP001160130"/>
    </source>
</evidence>
<reference evidence="1 2" key="1">
    <citation type="submission" date="2023-04" db="EMBL/GenBank/DDBJ databases">
        <title>Forest soil microbial communities from Buena Vista Peninsula, Colon Province, Panama.</title>
        <authorList>
            <person name="Bouskill N."/>
        </authorList>
    </citation>
    <scope>NUCLEOTIDE SEQUENCE [LARGE SCALE GENOMIC DNA]</scope>
    <source>
        <strain evidence="1 2">AC80</strain>
    </source>
</reference>
<accession>A0ABT6KTT5</accession>
<dbReference type="Proteomes" id="UP001160130">
    <property type="component" value="Unassembled WGS sequence"/>
</dbReference>
<organism evidence="1 2">
    <name type="scientific">Mycolicibacterium frederiksbergense</name>
    <dbReference type="NCBI Taxonomy" id="117567"/>
    <lineage>
        <taxon>Bacteria</taxon>
        <taxon>Bacillati</taxon>
        <taxon>Actinomycetota</taxon>
        <taxon>Actinomycetes</taxon>
        <taxon>Mycobacteriales</taxon>
        <taxon>Mycobacteriaceae</taxon>
        <taxon>Mycolicibacterium</taxon>
    </lineage>
</organism>